<dbReference type="Proteomes" id="UP000229897">
    <property type="component" value="Chromosome"/>
</dbReference>
<keyword evidence="3" id="KW-1185">Reference proteome</keyword>
<sequence>MRYQKAIMMVATLAMAMLTLTGTALTDQFPQAASAESVGFDALAHDLFGGALMASADEEAGVAE</sequence>
<feature type="signal peptide" evidence="1">
    <location>
        <begin position="1"/>
        <end position="26"/>
    </location>
</feature>
<organism evidence="2 3">
    <name type="scientific">Massilia violaceinigra</name>
    <dbReference type="NCBI Taxonomy" id="2045208"/>
    <lineage>
        <taxon>Bacteria</taxon>
        <taxon>Pseudomonadati</taxon>
        <taxon>Pseudomonadota</taxon>
        <taxon>Betaproteobacteria</taxon>
        <taxon>Burkholderiales</taxon>
        <taxon>Oxalobacteraceae</taxon>
        <taxon>Telluria group</taxon>
        <taxon>Massilia</taxon>
    </lineage>
</organism>
<gene>
    <name evidence="2" type="ORF">CR152_22345</name>
</gene>
<feature type="chain" id="PRO_5013655925" evidence="1">
    <location>
        <begin position="27"/>
        <end position="64"/>
    </location>
</feature>
<reference evidence="2" key="1">
    <citation type="submission" date="2017-10" db="EMBL/GenBank/DDBJ databases">
        <title>Massilia psychrophilum sp. nov., a novel purple-pigmented bacterium isolated from Tianshan glacier, Xinjiang Municipality, China.</title>
        <authorList>
            <person name="Wang H."/>
        </authorList>
    </citation>
    <scope>NUCLEOTIDE SEQUENCE [LARGE SCALE GENOMIC DNA]</scope>
    <source>
        <strain evidence="2">B2</strain>
    </source>
</reference>
<dbReference type="AlphaFoldDB" id="A0A2D2DPP3"/>
<evidence type="ECO:0000256" key="1">
    <source>
        <dbReference type="SAM" id="SignalP"/>
    </source>
</evidence>
<dbReference type="KEGG" id="mass:CR152_22345"/>
<evidence type="ECO:0000313" key="3">
    <source>
        <dbReference type="Proteomes" id="UP000229897"/>
    </source>
</evidence>
<protein>
    <submittedName>
        <fullName evidence="2">Uncharacterized protein</fullName>
    </submittedName>
</protein>
<dbReference type="EMBL" id="CP024608">
    <property type="protein sequence ID" value="ATQ76945.1"/>
    <property type="molecule type" value="Genomic_DNA"/>
</dbReference>
<evidence type="ECO:0000313" key="2">
    <source>
        <dbReference type="EMBL" id="ATQ76945.1"/>
    </source>
</evidence>
<proteinExistence type="predicted"/>
<keyword evidence="1" id="KW-0732">Signal</keyword>
<accession>A0A2D2DPP3</accession>
<name>A0A2D2DPP3_9BURK</name>